<evidence type="ECO:0008006" key="3">
    <source>
        <dbReference type="Google" id="ProtNLM"/>
    </source>
</evidence>
<name>K5W0K6_PHACS</name>
<proteinExistence type="predicted"/>
<dbReference type="GeneID" id="18910361"/>
<dbReference type="KEGG" id="pco:PHACADRAFT_186547"/>
<dbReference type="Proteomes" id="UP000008370">
    <property type="component" value="Unassembled WGS sequence"/>
</dbReference>
<dbReference type="InParanoid" id="K5W0K6"/>
<dbReference type="RefSeq" id="XP_007398746.1">
    <property type="nucleotide sequence ID" value="XM_007398684.1"/>
</dbReference>
<dbReference type="AlphaFoldDB" id="K5W0K6"/>
<dbReference type="OrthoDB" id="3181259at2759"/>
<reference evidence="1 2" key="1">
    <citation type="journal article" date="2012" name="BMC Genomics">
        <title>Comparative genomics of the white-rot fungi, Phanerochaete carnosa and P. chrysosporium, to elucidate the genetic basis of the distinct wood types they colonize.</title>
        <authorList>
            <person name="Suzuki H."/>
            <person name="MacDonald J."/>
            <person name="Syed K."/>
            <person name="Salamov A."/>
            <person name="Hori C."/>
            <person name="Aerts A."/>
            <person name="Henrissat B."/>
            <person name="Wiebenga A."/>
            <person name="vanKuyk P.A."/>
            <person name="Barry K."/>
            <person name="Lindquist E."/>
            <person name="LaButti K."/>
            <person name="Lapidus A."/>
            <person name="Lucas S."/>
            <person name="Coutinho P."/>
            <person name="Gong Y."/>
            <person name="Samejima M."/>
            <person name="Mahadevan R."/>
            <person name="Abou-Zaid M."/>
            <person name="de Vries R.P."/>
            <person name="Igarashi K."/>
            <person name="Yadav J.S."/>
            <person name="Grigoriev I.V."/>
            <person name="Master E.R."/>
        </authorList>
    </citation>
    <scope>NUCLEOTIDE SEQUENCE [LARGE SCALE GENOMIC DNA]</scope>
    <source>
        <strain evidence="1 2">HHB-10118-sp</strain>
    </source>
</reference>
<sequence length="578" mass="64320">MAFSATSSDIGDSIRGVARRITSWAPNPALTTAVVHGELEELDTLEEQWKEVSIGLKRVRAALNRRKNSLARVHTLPVEILRIVFTLYCAITDHPVHPGLTLLLACSHWRDIVLQCPAIWTRLNLSILPRSNAELLCAMSQQLPLQLRFHGINHRIMGSTISFLRDMLWRTSELDLCVDCDFHTDTGRKFVPFFRVLPTDNNIPLECFKIRFQSIWRPADIVIGAPLFGGHAPHLKYLELDGLRLAWNSGFYCNLSTLKIVNCRADARGNADRDIRYALRDSPNLEVLEISLIGEGEAYPLHGSSLHASSRVELKSLHTLILGLPVRSVHQVLRSITADSIKTLHINIDALTDYTLHTHLIPSVLDDGVLPSGALPPHVERVDLILDQKCCLAVWKCLESPAPMFSLSWPHKSFTGVQAVVLQQLSDRLSALGVSHAKHLSFALGDSLRPLDDLSTHPFAPLLMSSSLVRLDMDGAAPNVVLPILASDRVASAASNWPHLAQVQVTMTNNNTLHTYASDALVKWLEGRAMRPSLNFRRVSFALNSEADQFTQTVTRLAAAVTWDNCNFFSLYLDDLAK</sequence>
<evidence type="ECO:0000313" key="1">
    <source>
        <dbReference type="EMBL" id="EKM52399.1"/>
    </source>
</evidence>
<gene>
    <name evidence="1" type="ORF">PHACADRAFT_186547</name>
</gene>
<protein>
    <recommendedName>
        <fullName evidence="3">F-box domain-containing protein</fullName>
    </recommendedName>
</protein>
<organism evidence="1 2">
    <name type="scientific">Phanerochaete carnosa (strain HHB-10118-sp)</name>
    <name type="common">White-rot fungus</name>
    <name type="synonym">Peniophora carnosa</name>
    <dbReference type="NCBI Taxonomy" id="650164"/>
    <lineage>
        <taxon>Eukaryota</taxon>
        <taxon>Fungi</taxon>
        <taxon>Dikarya</taxon>
        <taxon>Basidiomycota</taxon>
        <taxon>Agaricomycotina</taxon>
        <taxon>Agaricomycetes</taxon>
        <taxon>Polyporales</taxon>
        <taxon>Phanerochaetaceae</taxon>
        <taxon>Phanerochaete</taxon>
    </lineage>
</organism>
<keyword evidence="2" id="KW-1185">Reference proteome</keyword>
<dbReference type="HOGENOM" id="CLU_441527_0_0_1"/>
<dbReference type="EMBL" id="JH930475">
    <property type="protein sequence ID" value="EKM52399.1"/>
    <property type="molecule type" value="Genomic_DNA"/>
</dbReference>
<accession>K5W0K6</accession>
<evidence type="ECO:0000313" key="2">
    <source>
        <dbReference type="Proteomes" id="UP000008370"/>
    </source>
</evidence>